<dbReference type="InterPro" id="IPR006597">
    <property type="entry name" value="Sel1-like"/>
</dbReference>
<evidence type="ECO:0000313" key="2">
    <source>
        <dbReference type="EMBL" id="EKJ92541.1"/>
    </source>
</evidence>
<dbReference type="Pfam" id="PF08238">
    <property type="entry name" value="Sel1"/>
    <property type="match status" value="3"/>
</dbReference>
<feature type="transmembrane region" description="Helical" evidence="1">
    <location>
        <begin position="124"/>
        <end position="141"/>
    </location>
</feature>
<proteinExistence type="predicted"/>
<evidence type="ECO:0000313" key="3">
    <source>
        <dbReference type="Proteomes" id="UP000007995"/>
    </source>
</evidence>
<evidence type="ECO:0000256" key="1">
    <source>
        <dbReference type="SAM" id="Phobius"/>
    </source>
</evidence>
<protein>
    <recommendedName>
        <fullName evidence="4">Sel1 repeat protein</fullName>
    </recommendedName>
</protein>
<reference evidence="2 3" key="1">
    <citation type="submission" date="2012-02" db="EMBL/GenBank/DDBJ databases">
        <title>The Genome Sequence of Bacteroides finegoldii CL09T03C10.</title>
        <authorList>
            <consortium name="The Broad Institute Genome Sequencing Platform"/>
            <person name="Earl A."/>
            <person name="Ward D."/>
            <person name="Feldgarden M."/>
            <person name="Gevers D."/>
            <person name="Zitomersky N.L."/>
            <person name="Coyne M.J."/>
            <person name="Comstock L.E."/>
            <person name="Young S.K."/>
            <person name="Zeng Q."/>
            <person name="Gargeya S."/>
            <person name="Fitzgerald M."/>
            <person name="Haas B."/>
            <person name="Abouelleil A."/>
            <person name="Alvarado L."/>
            <person name="Arachchi H.M."/>
            <person name="Berlin A."/>
            <person name="Chapman S.B."/>
            <person name="Gearin G."/>
            <person name="Goldberg J."/>
            <person name="Griggs A."/>
            <person name="Gujja S."/>
            <person name="Hansen M."/>
            <person name="Heiman D."/>
            <person name="Howarth C."/>
            <person name="Larimer J."/>
            <person name="Lui A."/>
            <person name="MacDonald P.J.P."/>
            <person name="McCowen C."/>
            <person name="Montmayeur A."/>
            <person name="Murphy C."/>
            <person name="Neiman D."/>
            <person name="Pearson M."/>
            <person name="Priest M."/>
            <person name="Roberts A."/>
            <person name="Saif S."/>
            <person name="Shea T."/>
            <person name="Sisk P."/>
            <person name="Stolte C."/>
            <person name="Sykes S."/>
            <person name="Wortman J."/>
            <person name="Nusbaum C."/>
            <person name="Birren B."/>
        </authorList>
    </citation>
    <scope>NUCLEOTIDE SEQUENCE [LARGE SCALE GENOMIC DNA]</scope>
    <source>
        <strain evidence="2 3">CL09T03C10</strain>
    </source>
</reference>
<evidence type="ECO:0008006" key="4">
    <source>
        <dbReference type="Google" id="ProtNLM"/>
    </source>
</evidence>
<keyword evidence="1" id="KW-1133">Transmembrane helix</keyword>
<dbReference type="Gene3D" id="1.25.40.10">
    <property type="entry name" value="Tetratricopeptide repeat domain"/>
    <property type="match status" value="1"/>
</dbReference>
<dbReference type="PANTHER" id="PTHR11102">
    <property type="entry name" value="SEL-1-LIKE PROTEIN"/>
    <property type="match status" value="1"/>
</dbReference>
<dbReference type="HOGENOM" id="CLU_000288_36_12_10"/>
<dbReference type="PANTHER" id="PTHR11102:SF160">
    <property type="entry name" value="ERAD-ASSOCIATED E3 UBIQUITIN-PROTEIN LIGASE COMPONENT HRD3"/>
    <property type="match status" value="1"/>
</dbReference>
<dbReference type="OrthoDB" id="9792653at2"/>
<dbReference type="InterPro" id="IPR011990">
    <property type="entry name" value="TPR-like_helical_dom_sf"/>
</dbReference>
<dbReference type="SUPFAM" id="SSF81901">
    <property type="entry name" value="HCP-like"/>
    <property type="match status" value="1"/>
</dbReference>
<name>K5CRS4_9BACE</name>
<dbReference type="AlphaFoldDB" id="K5CRS4"/>
<keyword evidence="1" id="KW-0472">Membrane</keyword>
<keyword evidence="1" id="KW-0812">Transmembrane</keyword>
<gene>
    <name evidence="2" type="ORF">HMPREF1057_01376</name>
</gene>
<sequence>MSKEIDEYKKKAEQGDAEAQCSLGDCYRLGQGVEQDYSEAFKWYQLSAEQGDSDAQFCLGVMYQNGIEIDRSLELAVDWYRKSAEQGNADAQCCLGACYCLGDGVEQDDFMAFRWYQLSAEREILSLNVLWGIVIVWVMVWNRIIPRPSNGISYQLNKEIRTLNFVWELCIKMVLK</sequence>
<comment type="caution">
    <text evidence="2">The sequence shown here is derived from an EMBL/GenBank/DDBJ whole genome shotgun (WGS) entry which is preliminary data.</text>
</comment>
<dbReference type="SMART" id="SM00671">
    <property type="entry name" value="SEL1"/>
    <property type="match status" value="3"/>
</dbReference>
<organism evidence="2 3">
    <name type="scientific">Bacteroides finegoldii CL09T03C10</name>
    <dbReference type="NCBI Taxonomy" id="997888"/>
    <lineage>
        <taxon>Bacteria</taxon>
        <taxon>Pseudomonadati</taxon>
        <taxon>Bacteroidota</taxon>
        <taxon>Bacteroidia</taxon>
        <taxon>Bacteroidales</taxon>
        <taxon>Bacteroidaceae</taxon>
        <taxon>Bacteroides</taxon>
    </lineage>
</organism>
<dbReference type="InterPro" id="IPR050767">
    <property type="entry name" value="Sel1_AlgK"/>
</dbReference>
<accession>K5CRS4</accession>
<dbReference type="Proteomes" id="UP000007995">
    <property type="component" value="Unassembled WGS sequence"/>
</dbReference>
<dbReference type="EMBL" id="AGXW01000002">
    <property type="protein sequence ID" value="EKJ92541.1"/>
    <property type="molecule type" value="Genomic_DNA"/>
</dbReference>